<accession>A0ABQ3ZE30</accession>
<name>A0ABQ3ZE30_9ACTN</name>
<dbReference type="EMBL" id="BOML01000100">
    <property type="protein sequence ID" value="GIE08059.1"/>
    <property type="molecule type" value="Genomic_DNA"/>
</dbReference>
<evidence type="ECO:0000313" key="2">
    <source>
        <dbReference type="Proteomes" id="UP000637628"/>
    </source>
</evidence>
<gene>
    <name evidence="1" type="ORF">Adu01nite_94090</name>
</gene>
<comment type="caution">
    <text evidence="1">The sequence shown here is derived from an EMBL/GenBank/DDBJ whole genome shotgun (WGS) entry which is preliminary data.</text>
</comment>
<evidence type="ECO:0000313" key="1">
    <source>
        <dbReference type="EMBL" id="GIE08059.1"/>
    </source>
</evidence>
<proteinExistence type="predicted"/>
<keyword evidence="2" id="KW-1185">Reference proteome</keyword>
<reference evidence="1 2" key="1">
    <citation type="submission" date="2021-01" db="EMBL/GenBank/DDBJ databases">
        <title>Whole genome shotgun sequence of Actinoplanes durhamensis NBRC 14914.</title>
        <authorList>
            <person name="Komaki H."/>
            <person name="Tamura T."/>
        </authorList>
    </citation>
    <scope>NUCLEOTIDE SEQUENCE [LARGE SCALE GENOMIC DNA]</scope>
    <source>
        <strain evidence="1 2">NBRC 14914</strain>
    </source>
</reference>
<dbReference type="Proteomes" id="UP000637628">
    <property type="component" value="Unassembled WGS sequence"/>
</dbReference>
<dbReference type="RefSeq" id="WP_203735895.1">
    <property type="nucleotide sequence ID" value="NZ_BAAATX010000069.1"/>
</dbReference>
<protein>
    <submittedName>
        <fullName evidence="1">Uncharacterized protein</fullName>
    </submittedName>
</protein>
<sequence length="165" mass="17966">MSFDWSSLPAAQGAGPEAVPEMINHALTVLADLLEEGDLACEFSLVSGSLIDGDVAESVNALLPSLCRVQGLQWVQSWRTPVGDALPGLFLPTRQADAWGQGAPARALVDSLTYWVMALMGRLWPDDAECWSLTVETDDWYAAAYVDVVINHQEQVWLLHLGVTD</sequence>
<organism evidence="1 2">
    <name type="scientific">Paractinoplanes durhamensis</name>
    <dbReference type="NCBI Taxonomy" id="113563"/>
    <lineage>
        <taxon>Bacteria</taxon>
        <taxon>Bacillati</taxon>
        <taxon>Actinomycetota</taxon>
        <taxon>Actinomycetes</taxon>
        <taxon>Micromonosporales</taxon>
        <taxon>Micromonosporaceae</taxon>
        <taxon>Paractinoplanes</taxon>
    </lineage>
</organism>